<proteinExistence type="predicted"/>
<evidence type="ECO:0008006" key="4">
    <source>
        <dbReference type="Google" id="ProtNLM"/>
    </source>
</evidence>
<evidence type="ECO:0000256" key="1">
    <source>
        <dbReference type="SAM" id="SignalP"/>
    </source>
</evidence>
<evidence type="ECO:0000313" key="3">
    <source>
        <dbReference type="Proteomes" id="UP000823775"/>
    </source>
</evidence>
<keyword evidence="1" id="KW-0732">Signal</keyword>
<protein>
    <recommendedName>
        <fullName evidence="4">Secreted protein</fullName>
    </recommendedName>
</protein>
<sequence>MLGVWGLCLACAVGAFVRTTREWCSACAVRLDPFLSSDILTRMPSQSWGKRKLGFARSLCSQERYDVRRDQSEAVKVVSSFRAYIMTHSRAKARGRSNYNRSIMTYSQANAWSPATTVIL</sequence>
<keyword evidence="3" id="KW-1185">Reference proteome</keyword>
<evidence type="ECO:0000313" key="2">
    <source>
        <dbReference type="EMBL" id="MCD7470790.1"/>
    </source>
</evidence>
<accession>A0ABS8TIL1</accession>
<dbReference type="EMBL" id="JACEIK010001609">
    <property type="protein sequence ID" value="MCD7470790.1"/>
    <property type="molecule type" value="Genomic_DNA"/>
</dbReference>
<feature type="signal peptide" evidence="1">
    <location>
        <begin position="1"/>
        <end position="15"/>
    </location>
</feature>
<reference evidence="2 3" key="1">
    <citation type="journal article" date="2021" name="BMC Genomics">
        <title>Datura genome reveals duplications of psychoactive alkaloid biosynthetic genes and high mutation rate following tissue culture.</title>
        <authorList>
            <person name="Rajewski A."/>
            <person name="Carter-House D."/>
            <person name="Stajich J."/>
            <person name="Litt A."/>
        </authorList>
    </citation>
    <scope>NUCLEOTIDE SEQUENCE [LARGE SCALE GENOMIC DNA]</scope>
    <source>
        <strain evidence="2">AR-01</strain>
    </source>
</reference>
<name>A0ABS8TIL1_DATST</name>
<gene>
    <name evidence="2" type="ORF">HAX54_010909</name>
</gene>
<feature type="chain" id="PRO_5045168920" description="Secreted protein" evidence="1">
    <location>
        <begin position="16"/>
        <end position="120"/>
    </location>
</feature>
<organism evidence="2 3">
    <name type="scientific">Datura stramonium</name>
    <name type="common">Jimsonweed</name>
    <name type="synonym">Common thornapple</name>
    <dbReference type="NCBI Taxonomy" id="4076"/>
    <lineage>
        <taxon>Eukaryota</taxon>
        <taxon>Viridiplantae</taxon>
        <taxon>Streptophyta</taxon>
        <taxon>Embryophyta</taxon>
        <taxon>Tracheophyta</taxon>
        <taxon>Spermatophyta</taxon>
        <taxon>Magnoliopsida</taxon>
        <taxon>eudicotyledons</taxon>
        <taxon>Gunneridae</taxon>
        <taxon>Pentapetalae</taxon>
        <taxon>asterids</taxon>
        <taxon>lamiids</taxon>
        <taxon>Solanales</taxon>
        <taxon>Solanaceae</taxon>
        <taxon>Solanoideae</taxon>
        <taxon>Datureae</taxon>
        <taxon>Datura</taxon>
    </lineage>
</organism>
<dbReference type="Proteomes" id="UP000823775">
    <property type="component" value="Unassembled WGS sequence"/>
</dbReference>
<comment type="caution">
    <text evidence="2">The sequence shown here is derived from an EMBL/GenBank/DDBJ whole genome shotgun (WGS) entry which is preliminary data.</text>
</comment>